<dbReference type="InterPro" id="IPR051099">
    <property type="entry name" value="AGR/TXD"/>
</dbReference>
<dbReference type="eggNOG" id="COG1331">
    <property type="taxonomic scope" value="Bacteria"/>
</dbReference>
<dbReference type="AlphaFoldDB" id="L0DCC0"/>
<keyword evidence="1 2" id="KW-0732">Signal</keyword>
<dbReference type="InterPro" id="IPR036249">
    <property type="entry name" value="Thioredoxin-like_sf"/>
</dbReference>
<dbReference type="STRING" id="886293.Sinac_2556"/>
<evidence type="ECO:0000313" key="5">
    <source>
        <dbReference type="Proteomes" id="UP000010798"/>
    </source>
</evidence>
<proteinExistence type="predicted"/>
<dbReference type="KEGG" id="saci:Sinac_2556"/>
<dbReference type="Gene3D" id="3.40.30.10">
    <property type="entry name" value="Glutaredoxin"/>
    <property type="match status" value="2"/>
</dbReference>
<evidence type="ECO:0000256" key="1">
    <source>
        <dbReference type="ARBA" id="ARBA00022729"/>
    </source>
</evidence>
<dbReference type="eggNOG" id="COG0526">
    <property type="taxonomic scope" value="Bacteria"/>
</dbReference>
<evidence type="ECO:0000313" key="4">
    <source>
        <dbReference type="EMBL" id="AGA26862.1"/>
    </source>
</evidence>
<name>L0DCC0_SINAD</name>
<feature type="domain" description="Thioredoxin" evidence="3">
    <location>
        <begin position="23"/>
        <end position="177"/>
    </location>
</feature>
<keyword evidence="5" id="KW-1185">Reference proteome</keyword>
<dbReference type="PANTHER" id="PTHR15337">
    <property type="entry name" value="ANTERIOR GRADIENT PROTEIN-RELATED"/>
    <property type="match status" value="1"/>
</dbReference>
<dbReference type="Pfam" id="PF13899">
    <property type="entry name" value="Thioredoxin_7"/>
    <property type="match status" value="1"/>
</dbReference>
<dbReference type="HOGENOM" id="CLU_831274_0_0_0"/>
<feature type="signal peptide" evidence="2">
    <location>
        <begin position="1"/>
        <end position="35"/>
    </location>
</feature>
<sequence>MAFVSTHSKEAPPVTRINRSFAAALLLAVPTVANAQDANGPVKKAPRPSIYDVKADADEQIKVATALARRDARRVLVMFGGDWCGWCHKLHGLFASNAEIRGLLADEYILVMVDTQSPHAEALLAKCRGDLKGVGYPFLAVLDGQGNVVTRQQTDPLEEGDHHDPAKVKAFLEEWVAPKVAASKVFEEGLAKASSEDKLVFLHFGTPTCGWCHKLEAFLAREDMAPIFARDFVDTKLDLSRMIGADEILEKYTHGKAGGVPWFVFLDAKGKAVVTSDGPKGNIGYPAAPEEIAHFVSMLRKVARKMDSAQIDAVEAALKSEAKQIEAARGSVTR</sequence>
<dbReference type="Pfam" id="PF03190">
    <property type="entry name" value="Thioredox_DsbH"/>
    <property type="match status" value="1"/>
</dbReference>
<gene>
    <name evidence="4" type="ordered locus">Sinac_2556</name>
</gene>
<dbReference type="PROSITE" id="PS51352">
    <property type="entry name" value="THIOREDOXIN_2"/>
    <property type="match status" value="1"/>
</dbReference>
<dbReference type="InterPro" id="IPR013766">
    <property type="entry name" value="Thioredoxin_domain"/>
</dbReference>
<evidence type="ECO:0000259" key="3">
    <source>
        <dbReference type="PROSITE" id="PS51352"/>
    </source>
</evidence>
<dbReference type="SUPFAM" id="SSF52833">
    <property type="entry name" value="Thioredoxin-like"/>
    <property type="match status" value="2"/>
</dbReference>
<feature type="chain" id="PRO_5003940051" evidence="2">
    <location>
        <begin position="36"/>
        <end position="334"/>
    </location>
</feature>
<dbReference type="OrthoDB" id="267639at2"/>
<organism evidence="4 5">
    <name type="scientific">Singulisphaera acidiphila (strain ATCC BAA-1392 / DSM 18658 / VKM B-2454 / MOB10)</name>
    <dbReference type="NCBI Taxonomy" id="886293"/>
    <lineage>
        <taxon>Bacteria</taxon>
        <taxon>Pseudomonadati</taxon>
        <taxon>Planctomycetota</taxon>
        <taxon>Planctomycetia</taxon>
        <taxon>Isosphaerales</taxon>
        <taxon>Isosphaeraceae</taxon>
        <taxon>Singulisphaera</taxon>
    </lineage>
</organism>
<dbReference type="InterPro" id="IPR004879">
    <property type="entry name" value="Ssp411-like_TRX"/>
</dbReference>
<protein>
    <submittedName>
        <fullName evidence="4">Thioredoxin domain protein</fullName>
    </submittedName>
</protein>
<accession>L0DCC0</accession>
<evidence type="ECO:0000256" key="2">
    <source>
        <dbReference type="SAM" id="SignalP"/>
    </source>
</evidence>
<reference evidence="4 5" key="1">
    <citation type="submission" date="2012-02" db="EMBL/GenBank/DDBJ databases">
        <title>Complete sequence of chromosome of Singulisphaera acidiphila DSM 18658.</title>
        <authorList>
            <consortium name="US DOE Joint Genome Institute (JGI-PGF)"/>
            <person name="Lucas S."/>
            <person name="Copeland A."/>
            <person name="Lapidus A."/>
            <person name="Glavina del Rio T."/>
            <person name="Dalin E."/>
            <person name="Tice H."/>
            <person name="Bruce D."/>
            <person name="Goodwin L."/>
            <person name="Pitluck S."/>
            <person name="Peters L."/>
            <person name="Ovchinnikova G."/>
            <person name="Chertkov O."/>
            <person name="Kyrpides N."/>
            <person name="Mavromatis K."/>
            <person name="Ivanova N."/>
            <person name="Brettin T."/>
            <person name="Detter J.C."/>
            <person name="Han C."/>
            <person name="Larimer F."/>
            <person name="Land M."/>
            <person name="Hauser L."/>
            <person name="Markowitz V."/>
            <person name="Cheng J.-F."/>
            <person name="Hugenholtz P."/>
            <person name="Woyke T."/>
            <person name="Wu D."/>
            <person name="Tindall B."/>
            <person name="Pomrenke H."/>
            <person name="Brambilla E."/>
            <person name="Klenk H.-P."/>
            <person name="Eisen J.A."/>
        </authorList>
    </citation>
    <scope>NUCLEOTIDE SEQUENCE [LARGE SCALE GENOMIC DNA]</scope>
    <source>
        <strain evidence="5">ATCC BAA-1392 / DSM 18658 / VKM B-2454 / MOB10</strain>
    </source>
</reference>
<dbReference type="Proteomes" id="UP000010798">
    <property type="component" value="Chromosome"/>
</dbReference>
<dbReference type="PANTHER" id="PTHR15337:SF11">
    <property type="entry name" value="THIOREDOXIN DOMAIN-CONTAINING PROTEIN"/>
    <property type="match status" value="1"/>
</dbReference>
<dbReference type="EMBL" id="CP003364">
    <property type="protein sequence ID" value="AGA26862.1"/>
    <property type="molecule type" value="Genomic_DNA"/>
</dbReference>